<dbReference type="Gene3D" id="3.40.50.12780">
    <property type="entry name" value="N-terminal domain of ligase-like"/>
    <property type="match status" value="1"/>
</dbReference>
<dbReference type="GO" id="GO:0006631">
    <property type="term" value="P:fatty acid metabolic process"/>
    <property type="evidence" value="ECO:0007669"/>
    <property type="project" value="TreeGrafter"/>
</dbReference>
<evidence type="ECO:0000259" key="7">
    <source>
        <dbReference type="Pfam" id="PF00501"/>
    </source>
</evidence>
<dbReference type="SUPFAM" id="SSF56801">
    <property type="entry name" value="Acetyl-CoA synthetase-like"/>
    <property type="match status" value="1"/>
</dbReference>
<dbReference type="Gene3D" id="3.30.300.30">
    <property type="match status" value="1"/>
</dbReference>
<name>A0A067REQ1_ZOONE</name>
<dbReference type="GO" id="GO:0031956">
    <property type="term" value="F:medium-chain fatty acid-CoA ligase activity"/>
    <property type="evidence" value="ECO:0007669"/>
    <property type="project" value="UniProtKB-EC"/>
</dbReference>
<dbReference type="EMBL" id="KK852550">
    <property type="protein sequence ID" value="KDR21518.1"/>
    <property type="molecule type" value="Genomic_DNA"/>
</dbReference>
<feature type="domain" description="AMP-binding enzyme C-terminal" evidence="8">
    <location>
        <begin position="172"/>
        <end position="247"/>
    </location>
</feature>
<evidence type="ECO:0000259" key="8">
    <source>
        <dbReference type="Pfam" id="PF13193"/>
    </source>
</evidence>
<evidence type="ECO:0000256" key="5">
    <source>
        <dbReference type="ARBA" id="ARBA00047319"/>
    </source>
</evidence>
<evidence type="ECO:0000256" key="6">
    <source>
        <dbReference type="ARBA" id="ARBA00048277"/>
    </source>
</evidence>
<dbReference type="InterPro" id="IPR042099">
    <property type="entry name" value="ANL_N_sf"/>
</dbReference>
<dbReference type="InterPro" id="IPR045851">
    <property type="entry name" value="AMP-bd_C_sf"/>
</dbReference>
<dbReference type="InParanoid" id="A0A067REQ1"/>
<dbReference type="PANTHER" id="PTHR43201:SF5">
    <property type="entry name" value="MEDIUM-CHAIN ACYL-COA LIGASE ACSF2, MITOCHONDRIAL"/>
    <property type="match status" value="1"/>
</dbReference>
<evidence type="ECO:0000256" key="4">
    <source>
        <dbReference type="ARBA" id="ARBA00039638"/>
    </source>
</evidence>
<keyword evidence="2" id="KW-0436">Ligase</keyword>
<keyword evidence="10" id="KW-1185">Reference proteome</keyword>
<accession>A0A067REQ1</accession>
<evidence type="ECO:0000256" key="1">
    <source>
        <dbReference type="ARBA" id="ARBA00006432"/>
    </source>
</evidence>
<sequence length="271" mass="30289">MMVASPSLYVDMLDAMRDHSLKPDSLIIAAIGSAPVPQQLVHDIVESFAVQRIYAMYGMTETSPLIFQSLASDAVQQAAATVGVVTDHMEAKVVDPEGRMVPMGTPGELWVRGYAIMLGYWGEEEKTKGIITPDGWLKTGDQFVLQEGGYGRVVGRLKDIIIRDNTNIFPIEIEEFFITHPDVMEAQAFGVPDPRLGEEMCVCIRQRACTALSEQQLREFCRGKLADFKTPRYFSFLPEFPRTATGKVDKLWLKKSVMQELDVSGQYLAMQ</sequence>
<dbReference type="Proteomes" id="UP000027135">
    <property type="component" value="Unassembled WGS sequence"/>
</dbReference>
<evidence type="ECO:0000256" key="3">
    <source>
        <dbReference type="ARBA" id="ARBA00037247"/>
    </source>
</evidence>
<reference evidence="9 10" key="1">
    <citation type="journal article" date="2014" name="Nat. Commun.">
        <title>Molecular traces of alternative social organization in a termite genome.</title>
        <authorList>
            <person name="Terrapon N."/>
            <person name="Li C."/>
            <person name="Robertson H.M."/>
            <person name="Ji L."/>
            <person name="Meng X."/>
            <person name="Booth W."/>
            <person name="Chen Z."/>
            <person name="Childers C.P."/>
            <person name="Glastad K.M."/>
            <person name="Gokhale K."/>
            <person name="Gowin J."/>
            <person name="Gronenberg W."/>
            <person name="Hermansen R.A."/>
            <person name="Hu H."/>
            <person name="Hunt B.G."/>
            <person name="Huylmans A.K."/>
            <person name="Khalil S.M."/>
            <person name="Mitchell R.D."/>
            <person name="Munoz-Torres M.C."/>
            <person name="Mustard J.A."/>
            <person name="Pan H."/>
            <person name="Reese J.T."/>
            <person name="Scharf M.E."/>
            <person name="Sun F."/>
            <person name="Vogel H."/>
            <person name="Xiao J."/>
            <person name="Yang W."/>
            <person name="Yang Z."/>
            <person name="Yang Z."/>
            <person name="Zhou J."/>
            <person name="Zhu J."/>
            <person name="Brent C.S."/>
            <person name="Elsik C.G."/>
            <person name="Goodisman M.A."/>
            <person name="Liberles D.A."/>
            <person name="Roe R.M."/>
            <person name="Vargo E.L."/>
            <person name="Vilcinskas A."/>
            <person name="Wang J."/>
            <person name="Bornberg-Bauer E."/>
            <person name="Korb J."/>
            <person name="Zhang G."/>
            <person name="Liebig J."/>
        </authorList>
    </citation>
    <scope>NUCLEOTIDE SEQUENCE [LARGE SCALE GENOMIC DNA]</scope>
    <source>
        <tissue evidence="9">Whole organism</tissue>
    </source>
</reference>
<dbReference type="InterPro" id="IPR000873">
    <property type="entry name" value="AMP-dep_synth/lig_dom"/>
</dbReference>
<evidence type="ECO:0000256" key="2">
    <source>
        <dbReference type="ARBA" id="ARBA00022598"/>
    </source>
</evidence>
<dbReference type="OMA" id="WDILCKE"/>
<comment type="function">
    <text evidence="3">Acyl-CoA synthases catalyze the initial reaction in fatty acid metabolism, by forming a thioester with CoA. Has some preference toward medium-chain substrates. Plays a role in adipocyte differentiation.</text>
</comment>
<dbReference type="PANTHER" id="PTHR43201">
    <property type="entry name" value="ACYL-COA SYNTHETASE"/>
    <property type="match status" value="1"/>
</dbReference>
<feature type="domain" description="AMP-dependent synthetase/ligase" evidence="7">
    <location>
        <begin position="2"/>
        <end position="121"/>
    </location>
</feature>
<evidence type="ECO:0000313" key="10">
    <source>
        <dbReference type="Proteomes" id="UP000027135"/>
    </source>
</evidence>
<dbReference type="eggNOG" id="KOG1177">
    <property type="taxonomic scope" value="Eukaryota"/>
</dbReference>
<comment type="catalytic activity">
    <reaction evidence="5">
        <text>octanoate + ATP + CoA = octanoyl-CoA + AMP + diphosphate</text>
        <dbReference type="Rhea" id="RHEA:33631"/>
        <dbReference type="ChEBI" id="CHEBI:25646"/>
        <dbReference type="ChEBI" id="CHEBI:30616"/>
        <dbReference type="ChEBI" id="CHEBI:33019"/>
        <dbReference type="ChEBI" id="CHEBI:57287"/>
        <dbReference type="ChEBI" id="CHEBI:57386"/>
        <dbReference type="ChEBI" id="CHEBI:456215"/>
    </reaction>
</comment>
<gene>
    <name evidence="9" type="ORF">L798_02983</name>
</gene>
<comment type="similarity">
    <text evidence="1">Belongs to the ATP-dependent AMP-binding enzyme family.</text>
</comment>
<comment type="catalytic activity">
    <reaction evidence="6">
        <text>a medium-chain fatty acid + ATP + CoA = a medium-chain fatty acyl-CoA + AMP + diphosphate</text>
        <dbReference type="Rhea" id="RHEA:48340"/>
        <dbReference type="ChEBI" id="CHEBI:30616"/>
        <dbReference type="ChEBI" id="CHEBI:33019"/>
        <dbReference type="ChEBI" id="CHEBI:57287"/>
        <dbReference type="ChEBI" id="CHEBI:59558"/>
        <dbReference type="ChEBI" id="CHEBI:90546"/>
        <dbReference type="ChEBI" id="CHEBI:456215"/>
        <dbReference type="EC" id="6.2.1.2"/>
    </reaction>
</comment>
<protein>
    <recommendedName>
        <fullName evidence="4">Medium-chain acyl-CoA ligase ACSF2, mitochondrial</fullName>
    </recommendedName>
</protein>
<proteinExistence type="inferred from homology"/>
<dbReference type="STRING" id="136037.A0A067REQ1"/>
<evidence type="ECO:0000313" key="9">
    <source>
        <dbReference type="EMBL" id="KDR21518.1"/>
    </source>
</evidence>
<dbReference type="AlphaFoldDB" id="A0A067REQ1"/>
<dbReference type="Pfam" id="PF00501">
    <property type="entry name" value="AMP-binding"/>
    <property type="match status" value="1"/>
</dbReference>
<organism evidence="9 10">
    <name type="scientific">Zootermopsis nevadensis</name>
    <name type="common">Dampwood termite</name>
    <dbReference type="NCBI Taxonomy" id="136037"/>
    <lineage>
        <taxon>Eukaryota</taxon>
        <taxon>Metazoa</taxon>
        <taxon>Ecdysozoa</taxon>
        <taxon>Arthropoda</taxon>
        <taxon>Hexapoda</taxon>
        <taxon>Insecta</taxon>
        <taxon>Pterygota</taxon>
        <taxon>Neoptera</taxon>
        <taxon>Polyneoptera</taxon>
        <taxon>Dictyoptera</taxon>
        <taxon>Blattodea</taxon>
        <taxon>Blattoidea</taxon>
        <taxon>Termitoidae</taxon>
        <taxon>Termopsidae</taxon>
        <taxon>Zootermopsis</taxon>
    </lineage>
</organism>
<dbReference type="Pfam" id="PF13193">
    <property type="entry name" value="AMP-binding_C"/>
    <property type="match status" value="1"/>
</dbReference>
<dbReference type="InterPro" id="IPR025110">
    <property type="entry name" value="AMP-bd_C"/>
</dbReference>